<evidence type="ECO:0000313" key="4">
    <source>
        <dbReference type="Proteomes" id="UP000001861"/>
    </source>
</evidence>
<dbReference type="InterPro" id="IPR008936">
    <property type="entry name" value="Rho_GTPase_activation_prot"/>
</dbReference>
<keyword evidence="4" id="KW-1185">Reference proteome</keyword>
<feature type="compositionally biased region" description="Acidic residues" evidence="1">
    <location>
        <begin position="1059"/>
        <end position="1071"/>
    </location>
</feature>
<feature type="compositionally biased region" description="Acidic residues" evidence="1">
    <location>
        <begin position="102"/>
        <end position="112"/>
    </location>
</feature>
<feature type="compositionally biased region" description="Low complexity" evidence="1">
    <location>
        <begin position="129"/>
        <end position="144"/>
    </location>
</feature>
<dbReference type="RefSeq" id="XP_001829761.1">
    <property type="nucleotide sequence ID" value="XM_001829709.1"/>
</dbReference>
<evidence type="ECO:0000256" key="1">
    <source>
        <dbReference type="SAM" id="MobiDB-lite"/>
    </source>
</evidence>
<feature type="compositionally biased region" description="Basic and acidic residues" evidence="1">
    <location>
        <begin position="721"/>
        <end position="734"/>
    </location>
</feature>
<feature type="compositionally biased region" description="Low complexity" evidence="1">
    <location>
        <begin position="978"/>
        <end position="987"/>
    </location>
</feature>
<dbReference type="OMA" id="HEARPQG"/>
<gene>
    <name evidence="3" type="ORF">CC1G_05970</name>
</gene>
<dbReference type="Gene3D" id="1.10.555.10">
    <property type="entry name" value="Rho GTPase activation protein"/>
    <property type="match status" value="1"/>
</dbReference>
<feature type="domain" description="Rho-GAP" evidence="2">
    <location>
        <begin position="349"/>
        <end position="593"/>
    </location>
</feature>
<comment type="caution">
    <text evidence="3">The sequence shown here is derived from an EMBL/GenBank/DDBJ whole genome shotgun (WGS) entry which is preliminary data.</text>
</comment>
<dbReference type="AlphaFoldDB" id="A8N4J2"/>
<feature type="region of interest" description="Disordered" evidence="1">
    <location>
        <begin position="976"/>
        <end position="1078"/>
    </location>
</feature>
<dbReference type="EMBL" id="AACS02000003">
    <property type="protein sequence ID" value="EAU91983.1"/>
    <property type="molecule type" value="Genomic_DNA"/>
</dbReference>
<sequence length="1130" mass="122410">MVTREAVSSSASSSVLQGLKGSFTKLGIGKAKDGERSNQSDTSKGSGLSRKDGPHNPPSKSIHFNKGTKEAGHNARNRLSASISLPRLRLRSRRSHPWGLADDLDDDSDGFADEPMLKASRSMESNYLARSQSRASYSYSDGSSPGENLDDVAGSPQGTPSDSSDVAGAPSIPHEPFPAKGNRQPSFPSPHIPSEPSATHPTAEPSGHYARSPEPFELHYPSRDSGAPDAFQSTSQISPVPLRHRPEIEARPRGRVVPKPRPPPRPPGGYPTYVKPHPRLVVEGLEVLSTSASSLKVQTRLDIRDLGILHELDQHNMRLRQSFRIEERRGLKRPPLQRADSDENRVFGVALDQSSFHAWEPLRVGGCEFELPIVVVACIEALSTDALYDPNLFKSLPDPIRLRELVDIFNDPHSSDDARPAHFGANTSLACDSVADICALLSTYMMSLPEPLIPLPIADVLWKWCVDHESGKSHHNLHHQSFSHHLYPSHHAKGSSSNPQVDRARQVRIAQLVLHLLPTPNYFLFVYLLSFLNQLVNVQKAIRGKAKAGGSMSVEAIAEMSYEWIFGSAGRNQDGGRWKKARELDARNRELFLWILVHGNSISAGLLEVSDYLQKSFGDGIPGGHGSFGAGKRRELDKSYFPPQPSPPRFRSPLRRPSPHSGDIVDQRRDIRGLHSRPSIASIASSVYSTASGDTVQVRDATPVSGHRRPMPDSTSPHRGRAIEADHRPIRDASVDTTGPQTSVPLSTVDTAPSIALPSQDSGVAAHADAVVSIMRNLVDGVKDLQVEITKAEEKVEVNRDGGDQTAPGGQRPETRETVKLGLSQLARSLQDIGPVVEDDQSAVRSGSMSGTASTTAVANTPETASTVTLANSSSRPPSRPLPVPPISQTSVATMMSTSSSMDLNERLMAMSMSSSSFAASDPLSALFKTESAAIVDAAKASPQLAHAPAPPMQHPRSRETKVVSVSEELYDALVQGSVSSSSPSSSRTKKNMPNPTRVPSGPRTPKAVQESKASSPNIPVITVTPLVPKASPPARTLRVSRSRPRSIARDSSSSLEMVQEEEEEGDEDSEDRSRLEKELQKLKAQNILAFDALEESNRQIARLESKLNSAALKEGGGSGRERGIRVKRK</sequence>
<reference evidence="3 4" key="1">
    <citation type="journal article" date="2010" name="Proc. Natl. Acad. Sci. U.S.A.">
        <title>Insights into evolution of multicellular fungi from the assembled chromosomes of the mushroom Coprinopsis cinerea (Coprinus cinereus).</title>
        <authorList>
            <person name="Stajich J.E."/>
            <person name="Wilke S.K."/>
            <person name="Ahren D."/>
            <person name="Au C.H."/>
            <person name="Birren B.W."/>
            <person name="Borodovsky M."/>
            <person name="Burns C."/>
            <person name="Canback B."/>
            <person name="Casselton L.A."/>
            <person name="Cheng C.K."/>
            <person name="Deng J."/>
            <person name="Dietrich F.S."/>
            <person name="Fargo D.C."/>
            <person name="Farman M.L."/>
            <person name="Gathman A.C."/>
            <person name="Goldberg J."/>
            <person name="Guigo R."/>
            <person name="Hoegger P.J."/>
            <person name="Hooker J.B."/>
            <person name="Huggins A."/>
            <person name="James T.Y."/>
            <person name="Kamada T."/>
            <person name="Kilaru S."/>
            <person name="Kodira C."/>
            <person name="Kues U."/>
            <person name="Kupfer D."/>
            <person name="Kwan H.S."/>
            <person name="Lomsadze A."/>
            <person name="Li W."/>
            <person name="Lilly W.W."/>
            <person name="Ma L.J."/>
            <person name="Mackey A.J."/>
            <person name="Manning G."/>
            <person name="Martin F."/>
            <person name="Muraguchi H."/>
            <person name="Natvig D.O."/>
            <person name="Palmerini H."/>
            <person name="Ramesh M.A."/>
            <person name="Rehmeyer C.J."/>
            <person name="Roe B.A."/>
            <person name="Shenoy N."/>
            <person name="Stanke M."/>
            <person name="Ter-Hovhannisyan V."/>
            <person name="Tunlid A."/>
            <person name="Velagapudi R."/>
            <person name="Vision T.J."/>
            <person name="Zeng Q."/>
            <person name="Zolan M.E."/>
            <person name="Pukkila P.J."/>
        </authorList>
    </citation>
    <scope>NUCLEOTIDE SEQUENCE [LARGE SCALE GENOMIC DNA]</scope>
    <source>
        <strain evidence="4">Okayama-7 / 130 / ATCC MYA-4618 / FGSC 9003</strain>
    </source>
</reference>
<dbReference type="SMART" id="SM00324">
    <property type="entry name" value="RhoGAP"/>
    <property type="match status" value="1"/>
</dbReference>
<dbReference type="STRING" id="240176.A8N4J2"/>
<dbReference type="GeneID" id="6006198"/>
<dbReference type="PROSITE" id="PS50238">
    <property type="entry name" value="RHOGAP"/>
    <property type="match status" value="1"/>
</dbReference>
<protein>
    <recommendedName>
        <fullName evidence="2">Rho-GAP domain-containing protein</fullName>
    </recommendedName>
</protein>
<feature type="region of interest" description="Disordered" evidence="1">
    <location>
        <begin position="624"/>
        <end position="676"/>
    </location>
</feature>
<feature type="compositionally biased region" description="Basic and acidic residues" evidence="1">
    <location>
        <begin position="1120"/>
        <end position="1130"/>
    </location>
</feature>
<feature type="compositionally biased region" description="Polar residues" evidence="1">
    <location>
        <begin position="735"/>
        <end position="747"/>
    </location>
</feature>
<accession>A8N4J2</accession>
<dbReference type="KEGG" id="cci:CC1G_05970"/>
<organism evidence="3 4">
    <name type="scientific">Coprinopsis cinerea (strain Okayama-7 / 130 / ATCC MYA-4618 / FGSC 9003)</name>
    <name type="common">Inky cap fungus</name>
    <name type="synonym">Hormographiella aspergillata</name>
    <dbReference type="NCBI Taxonomy" id="240176"/>
    <lineage>
        <taxon>Eukaryota</taxon>
        <taxon>Fungi</taxon>
        <taxon>Dikarya</taxon>
        <taxon>Basidiomycota</taxon>
        <taxon>Agaricomycotina</taxon>
        <taxon>Agaricomycetes</taxon>
        <taxon>Agaricomycetidae</taxon>
        <taxon>Agaricales</taxon>
        <taxon>Agaricineae</taxon>
        <taxon>Psathyrellaceae</taxon>
        <taxon>Coprinopsis</taxon>
    </lineage>
</organism>
<feature type="compositionally biased region" description="Basic and acidic residues" evidence="1">
    <location>
        <begin position="663"/>
        <end position="673"/>
    </location>
</feature>
<feature type="region of interest" description="Disordered" evidence="1">
    <location>
        <begin position="944"/>
        <end position="963"/>
    </location>
</feature>
<dbReference type="SUPFAM" id="SSF48350">
    <property type="entry name" value="GTPase activation domain, GAP"/>
    <property type="match status" value="1"/>
</dbReference>
<feature type="compositionally biased region" description="Pro residues" evidence="1">
    <location>
        <begin position="259"/>
        <end position="269"/>
    </location>
</feature>
<dbReference type="Proteomes" id="UP000001861">
    <property type="component" value="Unassembled WGS sequence"/>
</dbReference>
<proteinExistence type="predicted"/>
<feature type="region of interest" description="Disordered" evidence="1">
    <location>
        <begin position="22"/>
        <end position="274"/>
    </location>
</feature>
<name>A8N4J2_COPC7</name>
<dbReference type="Pfam" id="PF00620">
    <property type="entry name" value="RhoGAP"/>
    <property type="match status" value="1"/>
</dbReference>
<feature type="region of interest" description="Disordered" evidence="1">
    <location>
        <begin position="691"/>
        <end position="747"/>
    </location>
</feature>
<feature type="compositionally biased region" description="Low complexity" evidence="1">
    <location>
        <begin position="78"/>
        <end position="87"/>
    </location>
</feature>
<dbReference type="OrthoDB" id="79452at2759"/>
<evidence type="ECO:0000259" key="2">
    <source>
        <dbReference type="PROSITE" id="PS50238"/>
    </source>
</evidence>
<dbReference type="GO" id="GO:0007165">
    <property type="term" value="P:signal transduction"/>
    <property type="evidence" value="ECO:0007669"/>
    <property type="project" value="InterPro"/>
</dbReference>
<dbReference type="VEuPathDB" id="FungiDB:CC1G_05970"/>
<feature type="region of interest" description="Disordered" evidence="1">
    <location>
        <begin position="1107"/>
        <end position="1130"/>
    </location>
</feature>
<dbReference type="eggNOG" id="ENOG502RDCE">
    <property type="taxonomic scope" value="Eukaryota"/>
</dbReference>
<feature type="region of interest" description="Disordered" evidence="1">
    <location>
        <begin position="796"/>
        <end position="816"/>
    </location>
</feature>
<evidence type="ECO:0000313" key="3">
    <source>
        <dbReference type="EMBL" id="EAU91983.1"/>
    </source>
</evidence>
<dbReference type="InParanoid" id="A8N4J2"/>
<dbReference type="InterPro" id="IPR000198">
    <property type="entry name" value="RhoGAP_dom"/>
</dbReference>
<dbReference type="SMR" id="A8N4J2"/>